<dbReference type="EMBL" id="BOML01000036">
    <property type="protein sequence ID" value="GIE03160.1"/>
    <property type="molecule type" value="Genomic_DNA"/>
</dbReference>
<reference evidence="2 3" key="1">
    <citation type="submission" date="2021-01" db="EMBL/GenBank/DDBJ databases">
        <title>Whole genome shotgun sequence of Actinoplanes durhamensis NBRC 14914.</title>
        <authorList>
            <person name="Komaki H."/>
            <person name="Tamura T."/>
        </authorList>
    </citation>
    <scope>NUCLEOTIDE SEQUENCE [LARGE SCALE GENOMIC DNA]</scope>
    <source>
        <strain evidence="2 3">NBRC 14914</strain>
    </source>
</reference>
<accession>A0ABQ3Z052</accession>
<evidence type="ECO:0000256" key="1">
    <source>
        <dbReference type="SAM" id="Phobius"/>
    </source>
</evidence>
<keyword evidence="1" id="KW-0812">Transmembrane</keyword>
<gene>
    <name evidence="2" type="ORF">Adu01nite_45100</name>
</gene>
<dbReference type="RefSeq" id="WP_203728882.1">
    <property type="nucleotide sequence ID" value="NZ_BAAATX010000010.1"/>
</dbReference>
<name>A0ABQ3Z052_9ACTN</name>
<evidence type="ECO:0000313" key="3">
    <source>
        <dbReference type="Proteomes" id="UP000637628"/>
    </source>
</evidence>
<keyword evidence="1" id="KW-1133">Transmembrane helix</keyword>
<protein>
    <submittedName>
        <fullName evidence="2">Uncharacterized protein</fullName>
    </submittedName>
</protein>
<dbReference type="Proteomes" id="UP000637628">
    <property type="component" value="Unassembled WGS sequence"/>
</dbReference>
<organism evidence="2 3">
    <name type="scientific">Paractinoplanes durhamensis</name>
    <dbReference type="NCBI Taxonomy" id="113563"/>
    <lineage>
        <taxon>Bacteria</taxon>
        <taxon>Bacillati</taxon>
        <taxon>Actinomycetota</taxon>
        <taxon>Actinomycetes</taxon>
        <taxon>Micromonosporales</taxon>
        <taxon>Micromonosporaceae</taxon>
        <taxon>Paractinoplanes</taxon>
    </lineage>
</organism>
<proteinExistence type="predicted"/>
<evidence type="ECO:0000313" key="2">
    <source>
        <dbReference type="EMBL" id="GIE03160.1"/>
    </source>
</evidence>
<keyword evidence="3" id="KW-1185">Reference proteome</keyword>
<feature type="transmembrane region" description="Helical" evidence="1">
    <location>
        <begin position="21"/>
        <end position="42"/>
    </location>
</feature>
<comment type="caution">
    <text evidence="2">The sequence shown here is derived from an EMBL/GenBank/DDBJ whole genome shotgun (WGS) entry which is preliminary data.</text>
</comment>
<keyword evidence="1" id="KW-0472">Membrane</keyword>
<sequence>MSVTIETVVDVRLGRHSVAGYLPQLVTLALAGSGFGFGGAAFRAARARRNASGNLRHR</sequence>